<protein>
    <submittedName>
        <fullName evidence="2">Uncharacterized protein</fullName>
    </submittedName>
</protein>
<dbReference type="AlphaFoldDB" id="A0AAW2S182"/>
<feature type="compositionally biased region" description="Acidic residues" evidence="1">
    <location>
        <begin position="210"/>
        <end position="220"/>
    </location>
</feature>
<reference evidence="2" key="2">
    <citation type="journal article" date="2024" name="Plant">
        <title>Genomic evolution and insights into agronomic trait innovations of Sesamum species.</title>
        <authorList>
            <person name="Miao H."/>
            <person name="Wang L."/>
            <person name="Qu L."/>
            <person name="Liu H."/>
            <person name="Sun Y."/>
            <person name="Le M."/>
            <person name="Wang Q."/>
            <person name="Wei S."/>
            <person name="Zheng Y."/>
            <person name="Lin W."/>
            <person name="Duan Y."/>
            <person name="Cao H."/>
            <person name="Xiong S."/>
            <person name="Wang X."/>
            <person name="Wei L."/>
            <person name="Li C."/>
            <person name="Ma Q."/>
            <person name="Ju M."/>
            <person name="Zhao R."/>
            <person name="Li G."/>
            <person name="Mu C."/>
            <person name="Tian Q."/>
            <person name="Mei H."/>
            <person name="Zhang T."/>
            <person name="Gao T."/>
            <person name="Zhang H."/>
        </authorList>
    </citation>
    <scope>NUCLEOTIDE SEQUENCE</scope>
    <source>
        <strain evidence="2">G02</strain>
    </source>
</reference>
<gene>
    <name evidence="2" type="ORF">Sradi_3014600</name>
</gene>
<sequence>MGYIYEAMNRAKEASTASFSNIEEKYKDVFALIDAKWNVQLHRLLHAAGYFLNPEFYYSNPHVEQDAEVMQVHRVVSEIGVFLNIFILRKEINWSKRLNDLVFIKYNGALRWRYDARDTIDPILLDEIDESNEWLLRSLTLDSDEENATVFEDDDLTWGDVARAVGVDEEACSLPFQSTKEPRGTSKASSLKSSKKASSSKSIGRCLNLIDEEENFDDSEAEYRSDEHGDDGNKSEEDYLVESDD</sequence>
<feature type="compositionally biased region" description="Basic and acidic residues" evidence="1">
    <location>
        <begin position="221"/>
        <end position="237"/>
    </location>
</feature>
<proteinExistence type="predicted"/>
<evidence type="ECO:0000313" key="2">
    <source>
        <dbReference type="EMBL" id="KAL0386203.1"/>
    </source>
</evidence>
<accession>A0AAW2S182</accession>
<dbReference type="EMBL" id="JACGWJ010000012">
    <property type="protein sequence ID" value="KAL0386203.1"/>
    <property type="molecule type" value="Genomic_DNA"/>
</dbReference>
<feature type="compositionally biased region" description="Low complexity" evidence="1">
    <location>
        <begin position="186"/>
        <end position="202"/>
    </location>
</feature>
<name>A0AAW2S182_SESRA</name>
<feature type="region of interest" description="Disordered" evidence="1">
    <location>
        <begin position="174"/>
        <end position="245"/>
    </location>
</feature>
<organism evidence="2">
    <name type="scientific">Sesamum radiatum</name>
    <name type="common">Black benniseed</name>
    <dbReference type="NCBI Taxonomy" id="300843"/>
    <lineage>
        <taxon>Eukaryota</taxon>
        <taxon>Viridiplantae</taxon>
        <taxon>Streptophyta</taxon>
        <taxon>Embryophyta</taxon>
        <taxon>Tracheophyta</taxon>
        <taxon>Spermatophyta</taxon>
        <taxon>Magnoliopsida</taxon>
        <taxon>eudicotyledons</taxon>
        <taxon>Gunneridae</taxon>
        <taxon>Pentapetalae</taxon>
        <taxon>asterids</taxon>
        <taxon>lamiids</taxon>
        <taxon>Lamiales</taxon>
        <taxon>Pedaliaceae</taxon>
        <taxon>Sesamum</taxon>
    </lineage>
</organism>
<evidence type="ECO:0000256" key="1">
    <source>
        <dbReference type="SAM" id="MobiDB-lite"/>
    </source>
</evidence>
<reference evidence="2" key="1">
    <citation type="submission" date="2020-06" db="EMBL/GenBank/DDBJ databases">
        <authorList>
            <person name="Li T."/>
            <person name="Hu X."/>
            <person name="Zhang T."/>
            <person name="Song X."/>
            <person name="Zhang H."/>
            <person name="Dai N."/>
            <person name="Sheng W."/>
            <person name="Hou X."/>
            <person name="Wei L."/>
        </authorList>
    </citation>
    <scope>NUCLEOTIDE SEQUENCE</scope>
    <source>
        <strain evidence="2">G02</strain>
        <tissue evidence="2">Leaf</tissue>
    </source>
</reference>
<comment type="caution">
    <text evidence="2">The sequence shown here is derived from an EMBL/GenBank/DDBJ whole genome shotgun (WGS) entry which is preliminary data.</text>
</comment>